<reference evidence="1 2" key="1">
    <citation type="journal article" date="2023" name="Science">
        <title>Complex scaffold remodeling in plant triterpene biosynthesis.</title>
        <authorList>
            <person name="De La Pena R."/>
            <person name="Hodgson H."/>
            <person name="Liu J.C."/>
            <person name="Stephenson M.J."/>
            <person name="Martin A.C."/>
            <person name="Owen C."/>
            <person name="Harkess A."/>
            <person name="Leebens-Mack J."/>
            <person name="Jimenez L.E."/>
            <person name="Osbourn A."/>
            <person name="Sattely E.S."/>
        </authorList>
    </citation>
    <scope>NUCLEOTIDE SEQUENCE [LARGE SCALE GENOMIC DNA]</scope>
    <source>
        <strain evidence="2">cv. JPN11</strain>
        <tissue evidence="1">Leaf</tissue>
    </source>
</reference>
<dbReference type="EMBL" id="CM051404">
    <property type="protein sequence ID" value="KAJ4706523.1"/>
    <property type="molecule type" value="Genomic_DNA"/>
</dbReference>
<protein>
    <submittedName>
        <fullName evidence="1">Transmembrane protein</fullName>
    </submittedName>
</protein>
<accession>A0ACC1X799</accession>
<organism evidence="1 2">
    <name type="scientific">Melia azedarach</name>
    <name type="common">Chinaberry tree</name>
    <dbReference type="NCBI Taxonomy" id="155640"/>
    <lineage>
        <taxon>Eukaryota</taxon>
        <taxon>Viridiplantae</taxon>
        <taxon>Streptophyta</taxon>
        <taxon>Embryophyta</taxon>
        <taxon>Tracheophyta</taxon>
        <taxon>Spermatophyta</taxon>
        <taxon>Magnoliopsida</taxon>
        <taxon>eudicotyledons</taxon>
        <taxon>Gunneridae</taxon>
        <taxon>Pentapetalae</taxon>
        <taxon>rosids</taxon>
        <taxon>malvids</taxon>
        <taxon>Sapindales</taxon>
        <taxon>Meliaceae</taxon>
        <taxon>Melia</taxon>
    </lineage>
</organism>
<keyword evidence="1" id="KW-0472">Membrane</keyword>
<sequence length="140" mass="15584">MYRSVSWGRASDDPFMHTSSKLVPAQRSSSSTSAEGDEQQPAYEPNEEIVKKEKSRIRFAENAVHFIPVVLLLCALVLWLFSNPNVEVGLKAAKIEGLTIEGHMDSDSDGTQTSVLPVEIDEPKQITNKALRKFGKRILK</sequence>
<comment type="caution">
    <text evidence="1">The sequence shown here is derived from an EMBL/GenBank/DDBJ whole genome shotgun (WGS) entry which is preliminary data.</text>
</comment>
<gene>
    <name evidence="1" type="ORF">OWV82_020159</name>
</gene>
<keyword evidence="1" id="KW-0812">Transmembrane</keyword>
<evidence type="ECO:0000313" key="1">
    <source>
        <dbReference type="EMBL" id="KAJ4706523.1"/>
    </source>
</evidence>
<dbReference type="Proteomes" id="UP001164539">
    <property type="component" value="Chromosome 11"/>
</dbReference>
<evidence type="ECO:0000313" key="2">
    <source>
        <dbReference type="Proteomes" id="UP001164539"/>
    </source>
</evidence>
<keyword evidence="2" id="KW-1185">Reference proteome</keyword>
<proteinExistence type="predicted"/>
<name>A0ACC1X799_MELAZ</name>